<organism evidence="1 2">
    <name type="scientific">Aequorivita vitellina</name>
    <dbReference type="NCBI Taxonomy" id="2874475"/>
    <lineage>
        <taxon>Bacteria</taxon>
        <taxon>Pseudomonadati</taxon>
        <taxon>Bacteroidota</taxon>
        <taxon>Flavobacteriia</taxon>
        <taxon>Flavobacteriales</taxon>
        <taxon>Flavobacteriaceae</taxon>
        <taxon>Aequorivita</taxon>
    </lineage>
</organism>
<reference evidence="1" key="1">
    <citation type="submission" date="2021-09" db="EMBL/GenBank/DDBJ databases">
        <title>Genome of Aequorivita sp. strain F47161.</title>
        <authorList>
            <person name="Wang Y."/>
        </authorList>
    </citation>
    <scope>NUCLEOTIDE SEQUENCE</scope>
    <source>
        <strain evidence="1">F47161</strain>
    </source>
</reference>
<dbReference type="AlphaFoldDB" id="A0A9X1QVG2"/>
<sequence>MNNFKDMNLGNKPNPNHLVELANYKMPFGKYEGYYLANIPEYYFVWFKQKGFPEGKLGRMMAEMYELKLNGLEGLLKKLIKK</sequence>
<protein>
    <submittedName>
        <fullName evidence="1">DUF3820 family protein</fullName>
    </submittedName>
</protein>
<gene>
    <name evidence="1" type="ORF">K8089_14810</name>
</gene>
<comment type="caution">
    <text evidence="1">The sequence shown here is derived from an EMBL/GenBank/DDBJ whole genome shotgun (WGS) entry which is preliminary data.</text>
</comment>
<evidence type="ECO:0000313" key="1">
    <source>
        <dbReference type="EMBL" id="MCG2420296.1"/>
    </source>
</evidence>
<evidence type="ECO:0000313" key="2">
    <source>
        <dbReference type="Proteomes" id="UP001139461"/>
    </source>
</evidence>
<dbReference type="EMBL" id="JAIRBA010000039">
    <property type="protein sequence ID" value="MCG2420296.1"/>
    <property type="molecule type" value="Genomic_DNA"/>
</dbReference>
<dbReference type="Proteomes" id="UP001139461">
    <property type="component" value="Unassembled WGS sequence"/>
</dbReference>
<name>A0A9X1QVG2_9FLAO</name>
<keyword evidence="2" id="KW-1185">Reference proteome</keyword>
<dbReference type="RefSeq" id="WP_237604073.1">
    <property type="nucleotide sequence ID" value="NZ_JAIRBA010000039.1"/>
</dbReference>
<dbReference type="Pfam" id="PF12843">
    <property type="entry name" value="QSregVF_b"/>
    <property type="match status" value="1"/>
</dbReference>
<proteinExistence type="predicted"/>
<accession>A0A9X1QVG2</accession>
<dbReference type="InterPro" id="IPR024530">
    <property type="entry name" value="QSregVF_b"/>
</dbReference>